<feature type="domain" description="SGNH hydrolase-type esterase" evidence="1">
    <location>
        <begin position="58"/>
        <end position="237"/>
    </location>
</feature>
<dbReference type="OrthoDB" id="9794725at2"/>
<reference evidence="2 3" key="1">
    <citation type="submission" date="2017-10" db="EMBL/GenBank/DDBJ databases">
        <title>The draft genome sequence of Lewinella marina KCTC 32374.</title>
        <authorList>
            <person name="Wang K."/>
        </authorList>
    </citation>
    <scope>NUCLEOTIDE SEQUENCE [LARGE SCALE GENOMIC DNA]</scope>
    <source>
        <strain evidence="2 3">MKG-38</strain>
    </source>
</reference>
<name>A0A2G0CGE8_9BACT</name>
<dbReference type="InterPro" id="IPR051532">
    <property type="entry name" value="Ester_Hydrolysis_Enzymes"/>
</dbReference>
<dbReference type="Proteomes" id="UP000226437">
    <property type="component" value="Unassembled WGS sequence"/>
</dbReference>
<sequence length="248" mass="26858">MDRASVAAAYLSGRGRGCRLKQQMMKIPAFLSGLVVLLLLGSCQQPLKKRNVLVIGDSNGAAGRGWVYQFQQQRGGGPLVNTALSGNTIGFTDAGNRERNTLENLTPYLRRGYAEMGGIDEILIGLGTNDCKEQFADEHGQIAANLITLLDRIGTFFADRGQDLPRIVLLTPPPVGEDAVVNASFQGARACTAALSAEVRRIAAERGLCLVDWQARPGDAVLEFSDDGIHFSERGYEMLARQVVRACY</sequence>
<proteinExistence type="predicted"/>
<dbReference type="PANTHER" id="PTHR30383:SF29">
    <property type="entry name" value="SGNH HYDROLASE-TYPE ESTERASE DOMAIN-CONTAINING PROTEIN"/>
    <property type="match status" value="1"/>
</dbReference>
<gene>
    <name evidence="2" type="ORF">CGL56_06205</name>
</gene>
<dbReference type="InterPro" id="IPR013830">
    <property type="entry name" value="SGNH_hydro"/>
</dbReference>
<accession>A0A2G0CGE8</accession>
<evidence type="ECO:0000259" key="1">
    <source>
        <dbReference type="Pfam" id="PF13472"/>
    </source>
</evidence>
<organism evidence="2 3">
    <name type="scientific">Neolewinella marina</name>
    <dbReference type="NCBI Taxonomy" id="438751"/>
    <lineage>
        <taxon>Bacteria</taxon>
        <taxon>Pseudomonadati</taxon>
        <taxon>Bacteroidota</taxon>
        <taxon>Saprospiria</taxon>
        <taxon>Saprospirales</taxon>
        <taxon>Lewinellaceae</taxon>
        <taxon>Neolewinella</taxon>
    </lineage>
</organism>
<dbReference type="InterPro" id="IPR036514">
    <property type="entry name" value="SGNH_hydro_sf"/>
</dbReference>
<dbReference type="PANTHER" id="PTHR30383">
    <property type="entry name" value="THIOESTERASE 1/PROTEASE 1/LYSOPHOSPHOLIPASE L1"/>
    <property type="match status" value="1"/>
</dbReference>
<dbReference type="EMBL" id="PDLO01000002">
    <property type="protein sequence ID" value="PHK99049.1"/>
    <property type="molecule type" value="Genomic_DNA"/>
</dbReference>
<keyword evidence="3" id="KW-1185">Reference proteome</keyword>
<dbReference type="Pfam" id="PF13472">
    <property type="entry name" value="Lipase_GDSL_2"/>
    <property type="match status" value="1"/>
</dbReference>
<dbReference type="GO" id="GO:0016788">
    <property type="term" value="F:hydrolase activity, acting on ester bonds"/>
    <property type="evidence" value="ECO:0007669"/>
    <property type="project" value="UniProtKB-ARBA"/>
</dbReference>
<dbReference type="SUPFAM" id="SSF52266">
    <property type="entry name" value="SGNH hydrolase"/>
    <property type="match status" value="1"/>
</dbReference>
<comment type="caution">
    <text evidence="2">The sequence shown here is derived from an EMBL/GenBank/DDBJ whole genome shotgun (WGS) entry which is preliminary data.</text>
</comment>
<evidence type="ECO:0000313" key="3">
    <source>
        <dbReference type="Proteomes" id="UP000226437"/>
    </source>
</evidence>
<protein>
    <recommendedName>
        <fullName evidence="1">SGNH hydrolase-type esterase domain-containing protein</fullName>
    </recommendedName>
</protein>
<evidence type="ECO:0000313" key="2">
    <source>
        <dbReference type="EMBL" id="PHK99049.1"/>
    </source>
</evidence>
<dbReference type="Gene3D" id="3.40.50.1110">
    <property type="entry name" value="SGNH hydrolase"/>
    <property type="match status" value="1"/>
</dbReference>
<dbReference type="AlphaFoldDB" id="A0A2G0CGE8"/>